<dbReference type="AlphaFoldDB" id="A0AAV7TZ61"/>
<evidence type="ECO:0000313" key="2">
    <source>
        <dbReference type="EMBL" id="KAJ1180842.1"/>
    </source>
</evidence>
<dbReference type="EMBL" id="JANPWB010000006">
    <property type="protein sequence ID" value="KAJ1180842.1"/>
    <property type="molecule type" value="Genomic_DNA"/>
</dbReference>
<evidence type="ECO:0000256" key="1">
    <source>
        <dbReference type="SAM" id="MobiDB-lite"/>
    </source>
</evidence>
<name>A0AAV7TZ61_PLEWA</name>
<keyword evidence="3" id="KW-1185">Reference proteome</keyword>
<dbReference type="Proteomes" id="UP001066276">
    <property type="component" value="Chromosome 3_2"/>
</dbReference>
<protein>
    <submittedName>
        <fullName evidence="2">Uncharacterized protein</fullName>
    </submittedName>
</protein>
<comment type="caution">
    <text evidence="2">The sequence shown here is derived from an EMBL/GenBank/DDBJ whole genome shotgun (WGS) entry which is preliminary data.</text>
</comment>
<evidence type="ECO:0000313" key="3">
    <source>
        <dbReference type="Proteomes" id="UP001066276"/>
    </source>
</evidence>
<reference evidence="2" key="1">
    <citation type="journal article" date="2022" name="bioRxiv">
        <title>Sequencing and chromosome-scale assembly of the giantPleurodeles waltlgenome.</title>
        <authorList>
            <person name="Brown T."/>
            <person name="Elewa A."/>
            <person name="Iarovenko S."/>
            <person name="Subramanian E."/>
            <person name="Araus A.J."/>
            <person name="Petzold A."/>
            <person name="Susuki M."/>
            <person name="Suzuki K.-i.T."/>
            <person name="Hayashi T."/>
            <person name="Toyoda A."/>
            <person name="Oliveira C."/>
            <person name="Osipova E."/>
            <person name="Leigh N.D."/>
            <person name="Simon A."/>
            <person name="Yun M.H."/>
        </authorList>
    </citation>
    <scope>NUCLEOTIDE SEQUENCE</scope>
    <source>
        <strain evidence="2">20211129_DDA</strain>
        <tissue evidence="2">Liver</tissue>
    </source>
</reference>
<feature type="region of interest" description="Disordered" evidence="1">
    <location>
        <begin position="46"/>
        <end position="68"/>
    </location>
</feature>
<proteinExistence type="predicted"/>
<accession>A0AAV7TZ61</accession>
<sequence>MLCQEPPSSWFGDDREDASSSELWEMLLELKFPSGAWLTLHTRVSTGAPSSKSRAAASCGSIGRKMEH</sequence>
<gene>
    <name evidence="2" type="ORF">NDU88_006057</name>
</gene>
<organism evidence="2 3">
    <name type="scientific">Pleurodeles waltl</name>
    <name type="common">Iberian ribbed newt</name>
    <dbReference type="NCBI Taxonomy" id="8319"/>
    <lineage>
        <taxon>Eukaryota</taxon>
        <taxon>Metazoa</taxon>
        <taxon>Chordata</taxon>
        <taxon>Craniata</taxon>
        <taxon>Vertebrata</taxon>
        <taxon>Euteleostomi</taxon>
        <taxon>Amphibia</taxon>
        <taxon>Batrachia</taxon>
        <taxon>Caudata</taxon>
        <taxon>Salamandroidea</taxon>
        <taxon>Salamandridae</taxon>
        <taxon>Pleurodelinae</taxon>
        <taxon>Pleurodeles</taxon>
    </lineage>
</organism>